<comment type="caution">
    <text evidence="3">The sequence shown here is derived from an EMBL/GenBank/DDBJ whole genome shotgun (WGS) entry which is preliminary data.</text>
</comment>
<gene>
    <name evidence="3" type="ORF">PMAYCL1PPCAC_22842</name>
</gene>
<feature type="non-terminal residue" evidence="3">
    <location>
        <position position="1"/>
    </location>
</feature>
<dbReference type="InterPro" id="IPR011333">
    <property type="entry name" value="SKP1/BTB/POZ_sf"/>
</dbReference>
<keyword evidence="4" id="KW-1185">Reference proteome</keyword>
<dbReference type="InterPro" id="IPR002083">
    <property type="entry name" value="MATH/TRAF_dom"/>
</dbReference>
<dbReference type="PANTHER" id="PTHR47022:SF1">
    <property type="entry name" value="BTB AND MATH DOMAIN-CONTAINING PROTEIN 36-RELATED"/>
    <property type="match status" value="1"/>
</dbReference>
<dbReference type="Proteomes" id="UP001328107">
    <property type="component" value="Unassembled WGS sequence"/>
</dbReference>
<dbReference type="PANTHER" id="PTHR47022">
    <property type="entry name" value="BTB AND MATH DOMAIN-CONTAINING PROTEIN 36-RELATED"/>
    <property type="match status" value="1"/>
</dbReference>
<feature type="domain" description="MATH" evidence="2">
    <location>
        <begin position="10"/>
        <end position="135"/>
    </location>
</feature>
<dbReference type="InterPro" id="IPR000210">
    <property type="entry name" value="BTB/POZ_dom"/>
</dbReference>
<evidence type="ECO:0000313" key="3">
    <source>
        <dbReference type="EMBL" id="GMR52647.1"/>
    </source>
</evidence>
<dbReference type="Pfam" id="PF00917">
    <property type="entry name" value="MATH"/>
    <property type="match status" value="1"/>
</dbReference>
<dbReference type="SMART" id="SM00225">
    <property type="entry name" value="BTB"/>
    <property type="match status" value="1"/>
</dbReference>
<feature type="domain" description="BTB" evidence="1">
    <location>
        <begin position="160"/>
        <end position="227"/>
    </location>
</feature>
<name>A0AAN5I545_9BILA</name>
<dbReference type="AlphaFoldDB" id="A0AAN5I545"/>
<protein>
    <recommendedName>
        <fullName evidence="5">BTB domain-containing protein</fullName>
    </recommendedName>
</protein>
<evidence type="ECO:0000313" key="4">
    <source>
        <dbReference type="Proteomes" id="UP001328107"/>
    </source>
</evidence>
<dbReference type="Gene3D" id="2.60.210.10">
    <property type="entry name" value="Apoptosis, Tumor Necrosis Factor Receptor Associated Protein 2, Chain A"/>
    <property type="match status" value="1"/>
</dbReference>
<dbReference type="Pfam" id="PF00651">
    <property type="entry name" value="BTB"/>
    <property type="match status" value="1"/>
</dbReference>
<evidence type="ECO:0008006" key="5">
    <source>
        <dbReference type="Google" id="ProtNLM"/>
    </source>
</evidence>
<reference evidence="4" key="1">
    <citation type="submission" date="2022-10" db="EMBL/GenBank/DDBJ databases">
        <title>Genome assembly of Pristionchus species.</title>
        <authorList>
            <person name="Yoshida K."/>
            <person name="Sommer R.J."/>
        </authorList>
    </citation>
    <scope>NUCLEOTIDE SEQUENCE [LARGE SCALE GENOMIC DNA]</scope>
    <source>
        <strain evidence="4">RS5460</strain>
    </source>
</reference>
<evidence type="ECO:0000259" key="2">
    <source>
        <dbReference type="PROSITE" id="PS50144"/>
    </source>
</evidence>
<dbReference type="SUPFAM" id="SSF54695">
    <property type="entry name" value="POZ domain"/>
    <property type="match status" value="1"/>
</dbReference>
<accession>A0AAN5I545</accession>
<organism evidence="3 4">
    <name type="scientific">Pristionchus mayeri</name>
    <dbReference type="NCBI Taxonomy" id="1317129"/>
    <lineage>
        <taxon>Eukaryota</taxon>
        <taxon>Metazoa</taxon>
        <taxon>Ecdysozoa</taxon>
        <taxon>Nematoda</taxon>
        <taxon>Chromadorea</taxon>
        <taxon>Rhabditida</taxon>
        <taxon>Rhabditina</taxon>
        <taxon>Diplogasteromorpha</taxon>
        <taxon>Diplogasteroidea</taxon>
        <taxon>Neodiplogasteridae</taxon>
        <taxon>Pristionchus</taxon>
    </lineage>
</organism>
<dbReference type="PROSITE" id="PS50097">
    <property type="entry name" value="BTB"/>
    <property type="match status" value="1"/>
</dbReference>
<sequence>NKEVVYRWDMCAGELGMAKYSMDEPLLYQVKESPNFFVAGIPWMLKVSTEVEAGEERVYLTINCIHEEPPMSWKIEQASTLTIINAKPEDNAMFEFTKDFSIDAPEWSIYMTYTELFDEQKGFIINGEITVEARITVKKMIGIKQSMDFDFSSPSVFGSDDVVLVVEGKNVHVSKNYLSALSPYFNNLFFKNFKESKMTEIKIPEVSHKRFVELLYVVYPSYRPVTHWSVFYILDLADRFDIKVAKEKAEAFLVATSRINTAEKLRLADQYKLELVMAHCLSILSTLAAHKDLKNDPAFMHFSVQLKATLHDKIMSII</sequence>
<dbReference type="InterPro" id="IPR008974">
    <property type="entry name" value="TRAF-like"/>
</dbReference>
<dbReference type="Gene3D" id="3.30.710.10">
    <property type="entry name" value="Potassium Channel Kv1.1, Chain A"/>
    <property type="match status" value="1"/>
</dbReference>
<proteinExistence type="predicted"/>
<dbReference type="EMBL" id="BTRK01000005">
    <property type="protein sequence ID" value="GMR52647.1"/>
    <property type="molecule type" value="Genomic_DNA"/>
</dbReference>
<dbReference type="SUPFAM" id="SSF49599">
    <property type="entry name" value="TRAF domain-like"/>
    <property type="match status" value="1"/>
</dbReference>
<dbReference type="CDD" id="cd18186">
    <property type="entry name" value="BTB_POZ_ZBTB_KLHL-like"/>
    <property type="match status" value="1"/>
</dbReference>
<dbReference type="PROSITE" id="PS50144">
    <property type="entry name" value="MATH"/>
    <property type="match status" value="1"/>
</dbReference>
<evidence type="ECO:0000259" key="1">
    <source>
        <dbReference type="PROSITE" id="PS50097"/>
    </source>
</evidence>